<keyword evidence="2" id="KW-0805">Transcription regulation</keyword>
<evidence type="ECO:0000256" key="1">
    <source>
        <dbReference type="ARBA" id="ARBA00009437"/>
    </source>
</evidence>
<dbReference type="CDD" id="cd05466">
    <property type="entry name" value="PBP2_LTTR_substrate"/>
    <property type="match status" value="1"/>
</dbReference>
<evidence type="ECO:0000256" key="2">
    <source>
        <dbReference type="ARBA" id="ARBA00023015"/>
    </source>
</evidence>
<dbReference type="InterPro" id="IPR036390">
    <property type="entry name" value="WH_DNA-bd_sf"/>
</dbReference>
<protein>
    <submittedName>
        <fullName evidence="6">LysR family transcriptional regulator</fullName>
    </submittedName>
</protein>
<dbReference type="PANTHER" id="PTHR30126:SF39">
    <property type="entry name" value="HTH-TYPE TRANSCRIPTIONAL REGULATOR CYSL"/>
    <property type="match status" value="1"/>
</dbReference>
<dbReference type="PRINTS" id="PR00039">
    <property type="entry name" value="HTHLYSR"/>
</dbReference>
<comment type="similarity">
    <text evidence="1">Belongs to the LysR transcriptional regulatory family.</text>
</comment>
<dbReference type="Proteomes" id="UP000807825">
    <property type="component" value="Unassembled WGS sequence"/>
</dbReference>
<dbReference type="InterPro" id="IPR036388">
    <property type="entry name" value="WH-like_DNA-bd_sf"/>
</dbReference>
<reference evidence="6" key="1">
    <citation type="submission" date="2020-07" db="EMBL/GenBank/DDBJ databases">
        <title>Huge and variable diversity of episymbiotic CPR bacteria and DPANN archaea in groundwater ecosystems.</title>
        <authorList>
            <person name="He C.Y."/>
            <person name="Keren R."/>
            <person name="Whittaker M."/>
            <person name="Farag I.F."/>
            <person name="Doudna J."/>
            <person name="Cate J.H.D."/>
            <person name="Banfield J.F."/>
        </authorList>
    </citation>
    <scope>NUCLEOTIDE SEQUENCE</scope>
    <source>
        <strain evidence="6">NC_groundwater_1664_Pr3_B-0.1um_52_9</strain>
    </source>
</reference>
<dbReference type="Gene3D" id="3.40.190.290">
    <property type="match status" value="1"/>
</dbReference>
<dbReference type="FunFam" id="1.10.10.10:FF:000001">
    <property type="entry name" value="LysR family transcriptional regulator"/>
    <property type="match status" value="1"/>
</dbReference>
<dbReference type="GO" id="GO:0003700">
    <property type="term" value="F:DNA-binding transcription factor activity"/>
    <property type="evidence" value="ECO:0007669"/>
    <property type="project" value="InterPro"/>
</dbReference>
<dbReference type="PROSITE" id="PS50931">
    <property type="entry name" value="HTH_LYSR"/>
    <property type="match status" value="1"/>
</dbReference>
<name>A0A9D6Z3L6_9BACT</name>
<dbReference type="InterPro" id="IPR000847">
    <property type="entry name" value="LysR_HTH_N"/>
</dbReference>
<dbReference type="SUPFAM" id="SSF53850">
    <property type="entry name" value="Periplasmic binding protein-like II"/>
    <property type="match status" value="1"/>
</dbReference>
<evidence type="ECO:0000256" key="3">
    <source>
        <dbReference type="ARBA" id="ARBA00023125"/>
    </source>
</evidence>
<evidence type="ECO:0000259" key="5">
    <source>
        <dbReference type="PROSITE" id="PS50931"/>
    </source>
</evidence>
<accession>A0A9D6Z3L6</accession>
<dbReference type="Gene3D" id="1.10.10.10">
    <property type="entry name" value="Winged helix-like DNA-binding domain superfamily/Winged helix DNA-binding domain"/>
    <property type="match status" value="1"/>
</dbReference>
<dbReference type="Pfam" id="PF00126">
    <property type="entry name" value="HTH_1"/>
    <property type="match status" value="1"/>
</dbReference>
<feature type="domain" description="HTH lysR-type" evidence="5">
    <location>
        <begin position="5"/>
        <end position="62"/>
    </location>
</feature>
<evidence type="ECO:0000313" key="6">
    <source>
        <dbReference type="EMBL" id="MBI5249990.1"/>
    </source>
</evidence>
<evidence type="ECO:0000256" key="4">
    <source>
        <dbReference type="ARBA" id="ARBA00023163"/>
    </source>
</evidence>
<keyword evidence="4" id="KW-0804">Transcription</keyword>
<dbReference type="AlphaFoldDB" id="A0A9D6Z3L6"/>
<dbReference type="EMBL" id="JACRDE010000295">
    <property type="protein sequence ID" value="MBI5249990.1"/>
    <property type="molecule type" value="Genomic_DNA"/>
</dbReference>
<dbReference type="PANTHER" id="PTHR30126">
    <property type="entry name" value="HTH-TYPE TRANSCRIPTIONAL REGULATOR"/>
    <property type="match status" value="1"/>
</dbReference>
<organism evidence="6 7">
    <name type="scientific">Desulfomonile tiedjei</name>
    <dbReference type="NCBI Taxonomy" id="2358"/>
    <lineage>
        <taxon>Bacteria</taxon>
        <taxon>Pseudomonadati</taxon>
        <taxon>Thermodesulfobacteriota</taxon>
        <taxon>Desulfomonilia</taxon>
        <taxon>Desulfomonilales</taxon>
        <taxon>Desulfomonilaceae</taxon>
        <taxon>Desulfomonile</taxon>
    </lineage>
</organism>
<proteinExistence type="inferred from homology"/>
<evidence type="ECO:0000313" key="7">
    <source>
        <dbReference type="Proteomes" id="UP000807825"/>
    </source>
</evidence>
<gene>
    <name evidence="6" type="ORF">HY912_10895</name>
</gene>
<dbReference type="SUPFAM" id="SSF46785">
    <property type="entry name" value="Winged helix' DNA-binding domain"/>
    <property type="match status" value="1"/>
</dbReference>
<dbReference type="Pfam" id="PF03466">
    <property type="entry name" value="LysR_substrate"/>
    <property type="match status" value="1"/>
</dbReference>
<comment type="caution">
    <text evidence="6">The sequence shown here is derived from an EMBL/GenBank/DDBJ whole genome shotgun (WGS) entry which is preliminary data.</text>
</comment>
<sequence>MTIDLSLNQLRAFHFAANCGSISRAAEQLFITQPGVSAQIKALESRYDTQLFVRGKKKLELTKCGKRLHTITEKIFGLMEEADELLSHPEDAAPTILKIGSSKTLVRYFLARYIQRFRESFPKIQIQVNEGSSAEMVQGILNGRNELAIVGQVHYEPSLKIIPFIEDELVLLAAPGHRLCRNGTISIQDLKTENLILREVGSGTRRIVQEVLEARGVAPSVFIESGNVDFIKELVKMSKAVTFLARMGVDQDIAKGALRALPVREGPFTMHIDVVVGKDKRLSRAAEAFIESLFAVKEADDFAPKSLLLDNNSYKVFPPSL</sequence>
<dbReference type="GO" id="GO:0000976">
    <property type="term" value="F:transcription cis-regulatory region binding"/>
    <property type="evidence" value="ECO:0007669"/>
    <property type="project" value="TreeGrafter"/>
</dbReference>
<keyword evidence="3" id="KW-0238">DNA-binding</keyword>
<dbReference type="InterPro" id="IPR005119">
    <property type="entry name" value="LysR_subst-bd"/>
</dbReference>